<feature type="region of interest" description="Disordered" evidence="1">
    <location>
        <begin position="99"/>
        <end position="154"/>
    </location>
</feature>
<gene>
    <name evidence="2" type="ORF">FSB_LOCUS20693</name>
</gene>
<dbReference type="AlphaFoldDB" id="A0A2N9G0Z0"/>
<feature type="compositionally biased region" description="Low complexity" evidence="1">
    <location>
        <begin position="105"/>
        <end position="148"/>
    </location>
</feature>
<proteinExistence type="predicted"/>
<name>A0A2N9G0Z0_FAGSY</name>
<feature type="region of interest" description="Disordered" evidence="1">
    <location>
        <begin position="1"/>
        <end position="81"/>
    </location>
</feature>
<sequence>MATTCSVLPQESFDEEYHGGAPASIPFTWESQPGTPKAKFHQTTTTLPPLTPPPSYDSTTAPLIRPPPSFDSTTATTRHVRKNSRRNLLYTIFPIRNGKNKTRLSPSPTSSSSSSSSSSSFISSPLSRSYSVSPSHQRGRSSSLSSDSTMDEEENKYEFPGSTLYFVNNRGVSSRFRGCYASIIKLFLRD</sequence>
<protein>
    <submittedName>
        <fullName evidence="2">Uncharacterized protein</fullName>
    </submittedName>
</protein>
<dbReference type="PANTHER" id="PTHR33257:SF4">
    <property type="entry name" value="EXPRESSED PROTEIN"/>
    <property type="match status" value="1"/>
</dbReference>
<dbReference type="PANTHER" id="PTHR33257">
    <property type="entry name" value="OS05G0165500 PROTEIN"/>
    <property type="match status" value="1"/>
</dbReference>
<dbReference type="EMBL" id="OIVN01001336">
    <property type="protein sequence ID" value="SPC92811.1"/>
    <property type="molecule type" value="Genomic_DNA"/>
</dbReference>
<evidence type="ECO:0000313" key="2">
    <source>
        <dbReference type="EMBL" id="SPC92811.1"/>
    </source>
</evidence>
<organism evidence="2">
    <name type="scientific">Fagus sylvatica</name>
    <name type="common">Beechnut</name>
    <dbReference type="NCBI Taxonomy" id="28930"/>
    <lineage>
        <taxon>Eukaryota</taxon>
        <taxon>Viridiplantae</taxon>
        <taxon>Streptophyta</taxon>
        <taxon>Embryophyta</taxon>
        <taxon>Tracheophyta</taxon>
        <taxon>Spermatophyta</taxon>
        <taxon>Magnoliopsida</taxon>
        <taxon>eudicotyledons</taxon>
        <taxon>Gunneridae</taxon>
        <taxon>Pentapetalae</taxon>
        <taxon>rosids</taxon>
        <taxon>fabids</taxon>
        <taxon>Fagales</taxon>
        <taxon>Fagaceae</taxon>
        <taxon>Fagus</taxon>
    </lineage>
</organism>
<evidence type="ECO:0000256" key="1">
    <source>
        <dbReference type="SAM" id="MobiDB-lite"/>
    </source>
</evidence>
<reference evidence="2" key="1">
    <citation type="submission" date="2018-02" db="EMBL/GenBank/DDBJ databases">
        <authorList>
            <person name="Cohen D.B."/>
            <person name="Kent A.D."/>
        </authorList>
    </citation>
    <scope>NUCLEOTIDE SEQUENCE</scope>
</reference>
<accession>A0A2N9G0Z0</accession>